<dbReference type="OrthoDB" id="408373at2759"/>
<reference evidence="2 3" key="1">
    <citation type="submission" date="2015-06" db="EMBL/GenBank/DDBJ databases">
        <title>Draft genome of the ant-associated black yeast Phialophora attae CBS 131958.</title>
        <authorList>
            <person name="Moreno L.F."/>
            <person name="Stielow B.J."/>
            <person name="de Hoog S."/>
            <person name="Vicente V.A."/>
            <person name="Weiss V.A."/>
            <person name="de Vries M."/>
            <person name="Cruz L.M."/>
            <person name="Souza E.M."/>
        </authorList>
    </citation>
    <scope>NUCLEOTIDE SEQUENCE [LARGE SCALE GENOMIC DNA]</scope>
    <source>
        <strain evidence="2 3">CBS 131958</strain>
    </source>
</reference>
<dbReference type="GeneID" id="28740353"/>
<feature type="domain" description="Serine aminopeptidase S33" evidence="1">
    <location>
        <begin position="26"/>
        <end position="141"/>
    </location>
</feature>
<dbReference type="VEuPathDB" id="FungiDB:AB675_8056"/>
<proteinExistence type="predicted"/>
<keyword evidence="3" id="KW-1185">Reference proteome</keyword>
<dbReference type="InterPro" id="IPR022742">
    <property type="entry name" value="Hydrolase_4"/>
</dbReference>
<dbReference type="GO" id="GO:0016787">
    <property type="term" value="F:hydrolase activity"/>
    <property type="evidence" value="ECO:0007669"/>
    <property type="project" value="UniProtKB-KW"/>
</dbReference>
<dbReference type="SUPFAM" id="SSF53474">
    <property type="entry name" value="alpha/beta-Hydrolases"/>
    <property type="match status" value="1"/>
</dbReference>
<evidence type="ECO:0000313" key="3">
    <source>
        <dbReference type="Proteomes" id="UP000038010"/>
    </source>
</evidence>
<dbReference type="STRING" id="1664694.A0A0N1H5Y3"/>
<dbReference type="EMBL" id="LFJN01000010">
    <property type="protein sequence ID" value="KPI41297.1"/>
    <property type="molecule type" value="Genomic_DNA"/>
</dbReference>
<evidence type="ECO:0000259" key="1">
    <source>
        <dbReference type="Pfam" id="PF12146"/>
    </source>
</evidence>
<keyword evidence="2" id="KW-0378">Hydrolase</keyword>
<dbReference type="Pfam" id="PF12146">
    <property type="entry name" value="Hydrolase_4"/>
    <property type="match status" value="1"/>
</dbReference>
<sequence length="283" mass="31616">MPFLPVSNAVLKYEVYPSALALHLPLLVLIHGGNGSGDIFQNAATALQDTFRVCFYDRRGFTRSALTGPQDYSTGSARLATDTDDVRALIEQLNKDADSKNAFIFGNSSGAVVALETLTRHADVITLCLAHETPAAHPRPDREAVMEVQRSIYDIYRKQGHIAAMAEFQKYVHADKDSGFGTGADPRENPYFMGNLLYWFEREVLGYIDHEFDLKTLRQEKEKLVLVNGKGSYHDSPQILCNEALEQELGSEIVMFEGGHINYKVDPEKFAEDVKRTVKARQG</sequence>
<dbReference type="AlphaFoldDB" id="A0A0N1H5Y3"/>
<gene>
    <name evidence="2" type="ORF">AB675_8056</name>
</gene>
<comment type="caution">
    <text evidence="2">The sequence shown here is derived from an EMBL/GenBank/DDBJ whole genome shotgun (WGS) entry which is preliminary data.</text>
</comment>
<accession>A0A0N1H5Y3</accession>
<dbReference type="Proteomes" id="UP000038010">
    <property type="component" value="Unassembled WGS sequence"/>
</dbReference>
<dbReference type="Gene3D" id="3.40.50.1820">
    <property type="entry name" value="alpha/beta hydrolase"/>
    <property type="match status" value="1"/>
</dbReference>
<dbReference type="InterPro" id="IPR029058">
    <property type="entry name" value="AB_hydrolase_fold"/>
</dbReference>
<evidence type="ECO:0000313" key="2">
    <source>
        <dbReference type="EMBL" id="KPI41297.1"/>
    </source>
</evidence>
<organism evidence="2 3">
    <name type="scientific">Cyphellophora attinorum</name>
    <dbReference type="NCBI Taxonomy" id="1664694"/>
    <lineage>
        <taxon>Eukaryota</taxon>
        <taxon>Fungi</taxon>
        <taxon>Dikarya</taxon>
        <taxon>Ascomycota</taxon>
        <taxon>Pezizomycotina</taxon>
        <taxon>Eurotiomycetes</taxon>
        <taxon>Chaetothyriomycetidae</taxon>
        <taxon>Chaetothyriales</taxon>
        <taxon>Cyphellophoraceae</taxon>
        <taxon>Cyphellophora</taxon>
    </lineage>
</organism>
<name>A0A0N1H5Y3_9EURO</name>
<dbReference type="RefSeq" id="XP_018001260.1">
    <property type="nucleotide sequence ID" value="XM_018148473.1"/>
</dbReference>
<protein>
    <submittedName>
        <fullName evidence="2">Putative hydrolase YraK</fullName>
    </submittedName>
</protein>